<dbReference type="EMBL" id="JAAGNN010000006">
    <property type="protein sequence ID" value="KAF4088470.1"/>
    <property type="molecule type" value="Genomic_DNA"/>
</dbReference>
<keyword evidence="2" id="KW-1185">Reference proteome</keyword>
<reference evidence="1 2" key="1">
    <citation type="submission" date="2020-02" db="EMBL/GenBank/DDBJ databases">
        <title>A chromosome-scale genome assembly of the black bullhead catfish (Ameiurus melas).</title>
        <authorList>
            <person name="Wen M."/>
            <person name="Zham M."/>
            <person name="Cabau C."/>
            <person name="Klopp C."/>
            <person name="Donnadieu C."/>
            <person name="Roques C."/>
            <person name="Bouchez O."/>
            <person name="Lampietro C."/>
            <person name="Jouanno E."/>
            <person name="Herpin A."/>
            <person name="Louis A."/>
            <person name="Berthelot C."/>
            <person name="Parey E."/>
            <person name="Roest-Crollius H."/>
            <person name="Braasch I."/>
            <person name="Postlethwait J."/>
            <person name="Robinson-Rechavi M."/>
            <person name="Echchiki A."/>
            <person name="Begum T."/>
            <person name="Montfort J."/>
            <person name="Schartl M."/>
            <person name="Bobe J."/>
            <person name="Guiguen Y."/>
        </authorList>
    </citation>
    <scope>NUCLEOTIDE SEQUENCE [LARGE SCALE GENOMIC DNA]</scope>
    <source>
        <strain evidence="1">M_S1</strain>
        <tissue evidence="1">Blood</tissue>
    </source>
</reference>
<organism evidence="1 2">
    <name type="scientific">Ameiurus melas</name>
    <name type="common">Black bullhead</name>
    <name type="synonym">Silurus melas</name>
    <dbReference type="NCBI Taxonomy" id="219545"/>
    <lineage>
        <taxon>Eukaryota</taxon>
        <taxon>Metazoa</taxon>
        <taxon>Chordata</taxon>
        <taxon>Craniata</taxon>
        <taxon>Vertebrata</taxon>
        <taxon>Euteleostomi</taxon>
        <taxon>Actinopterygii</taxon>
        <taxon>Neopterygii</taxon>
        <taxon>Teleostei</taxon>
        <taxon>Ostariophysi</taxon>
        <taxon>Siluriformes</taxon>
        <taxon>Ictaluridae</taxon>
        <taxon>Ameiurus</taxon>
    </lineage>
</organism>
<gene>
    <name evidence="1" type="ORF">AMELA_G00082620</name>
</gene>
<evidence type="ECO:0000313" key="2">
    <source>
        <dbReference type="Proteomes" id="UP000593565"/>
    </source>
</evidence>
<dbReference type="AlphaFoldDB" id="A0A7J6B0F6"/>
<comment type="caution">
    <text evidence="1">The sequence shown here is derived from an EMBL/GenBank/DDBJ whole genome shotgun (WGS) entry which is preliminary data.</text>
</comment>
<accession>A0A7J6B0F6</accession>
<evidence type="ECO:0000313" key="1">
    <source>
        <dbReference type="EMBL" id="KAF4088470.1"/>
    </source>
</evidence>
<name>A0A7J6B0F6_AMEME</name>
<dbReference type="Proteomes" id="UP000593565">
    <property type="component" value="Unassembled WGS sequence"/>
</dbReference>
<protein>
    <submittedName>
        <fullName evidence="1">Uncharacterized protein</fullName>
    </submittedName>
</protein>
<proteinExistence type="predicted"/>
<sequence>MLLIDTHLRWQDAGRNDYLLRLTCRLVRWSAWRLLIFFKSDNNKKPREEIKVAVEDQSRKSSGTFSRRTGDC</sequence>